<gene>
    <name evidence="2" type="ORF">ACJ73_06765</name>
</gene>
<dbReference type="VEuPathDB" id="FungiDB:ACJ73_06765"/>
<name>A0A1J9PZX3_9EURO</name>
<dbReference type="STRING" id="1658174.A0A1J9PZX3"/>
<dbReference type="EMBL" id="LGTZ01001244">
    <property type="protein sequence ID" value="OJD21894.1"/>
    <property type="molecule type" value="Genomic_DNA"/>
</dbReference>
<keyword evidence="3" id="KW-1185">Reference proteome</keyword>
<reference evidence="2 3" key="1">
    <citation type="submission" date="2015-08" db="EMBL/GenBank/DDBJ databases">
        <title>Emmonsia species relationships and genome sequence.</title>
        <authorList>
            <person name="Cuomo C.A."/>
            <person name="Schwartz I.S."/>
            <person name="Kenyon C."/>
            <person name="De Hoog G.S."/>
            <person name="Govender N.P."/>
            <person name="Botha A."/>
            <person name="Moreno L."/>
            <person name="De Vries M."/>
            <person name="Munoz J.F."/>
            <person name="Stielow J.B."/>
        </authorList>
    </citation>
    <scope>NUCLEOTIDE SEQUENCE [LARGE SCALE GENOMIC DNA]</scope>
    <source>
        <strain evidence="2 3">EI222</strain>
    </source>
</reference>
<feature type="region of interest" description="Disordered" evidence="1">
    <location>
        <begin position="254"/>
        <end position="317"/>
    </location>
</feature>
<feature type="compositionally biased region" description="Polar residues" evidence="1">
    <location>
        <begin position="304"/>
        <end position="317"/>
    </location>
</feature>
<dbReference type="OrthoDB" id="4185910at2759"/>
<organism evidence="2 3">
    <name type="scientific">Blastomyces percursus</name>
    <dbReference type="NCBI Taxonomy" id="1658174"/>
    <lineage>
        <taxon>Eukaryota</taxon>
        <taxon>Fungi</taxon>
        <taxon>Dikarya</taxon>
        <taxon>Ascomycota</taxon>
        <taxon>Pezizomycotina</taxon>
        <taxon>Eurotiomycetes</taxon>
        <taxon>Eurotiomycetidae</taxon>
        <taxon>Onygenales</taxon>
        <taxon>Ajellomycetaceae</taxon>
        <taxon>Blastomyces</taxon>
    </lineage>
</organism>
<feature type="compositionally biased region" description="Polar residues" evidence="1">
    <location>
        <begin position="287"/>
        <end position="297"/>
    </location>
</feature>
<sequence>MHNSSQAISSHNHSHIDFPPTSIAPNQPSRELAPPVNHVSPIPAFYLHRDNGVAVPLIALDELPPWLRIGREDWFNPEWQQYMNPVSGEPTIRVGEYEVFATWGGAVYQLPMWKLVAIRGPKGCDGIAAGGGWEVEARGERGKDIMQHLDRKGGYDYGVDEKTINIGCLDGKAASLWCTAGERIGDRHIGHDQDEEPMPIVNDEVNREGSTRNVPYTPPSSPIGGLCYRTYDRNADERVSCASCPLSRNEHNHHYPHHPLYQQDHPPPQQTAMSSSPPTWSLELSRPLSNNSCSSPDHNPLHSLPSNTDTETTMSSWDFSDILPPGLHVPVIPRASLGLGLTQSAPSYVLSDMRHGRIPPWLRSSTDGAGSVCSA</sequence>
<protein>
    <submittedName>
        <fullName evidence="2">Uncharacterized protein</fullName>
    </submittedName>
</protein>
<dbReference type="AlphaFoldDB" id="A0A1J9PZX3"/>
<accession>A0A1J9PZX3</accession>
<comment type="caution">
    <text evidence="2">The sequence shown here is derived from an EMBL/GenBank/DDBJ whole genome shotgun (WGS) entry which is preliminary data.</text>
</comment>
<feature type="compositionally biased region" description="Polar residues" evidence="1">
    <location>
        <begin position="270"/>
        <end position="279"/>
    </location>
</feature>
<feature type="compositionally biased region" description="Polar residues" evidence="1">
    <location>
        <begin position="1"/>
        <end position="11"/>
    </location>
</feature>
<evidence type="ECO:0000313" key="3">
    <source>
        <dbReference type="Proteomes" id="UP000242791"/>
    </source>
</evidence>
<proteinExistence type="predicted"/>
<dbReference type="Proteomes" id="UP000242791">
    <property type="component" value="Unassembled WGS sequence"/>
</dbReference>
<evidence type="ECO:0000313" key="2">
    <source>
        <dbReference type="EMBL" id="OJD21894.1"/>
    </source>
</evidence>
<feature type="region of interest" description="Disordered" evidence="1">
    <location>
        <begin position="1"/>
        <end position="34"/>
    </location>
</feature>
<evidence type="ECO:0000256" key="1">
    <source>
        <dbReference type="SAM" id="MobiDB-lite"/>
    </source>
</evidence>